<dbReference type="Pfam" id="PF18701">
    <property type="entry name" value="DUF5641"/>
    <property type="match status" value="1"/>
</dbReference>
<evidence type="ECO:0000313" key="3">
    <source>
        <dbReference type="Proteomes" id="UP001160148"/>
    </source>
</evidence>
<protein>
    <recommendedName>
        <fullName evidence="1">DUF5641 domain-containing protein</fullName>
    </recommendedName>
</protein>
<dbReference type="PANTHER" id="PTHR47331:SF1">
    <property type="entry name" value="GAG-LIKE PROTEIN"/>
    <property type="match status" value="1"/>
</dbReference>
<dbReference type="Proteomes" id="UP001160148">
    <property type="component" value="Unassembled WGS sequence"/>
</dbReference>
<dbReference type="GO" id="GO:0003676">
    <property type="term" value="F:nucleic acid binding"/>
    <property type="evidence" value="ECO:0007669"/>
    <property type="project" value="InterPro"/>
</dbReference>
<keyword evidence="3" id="KW-1185">Reference proteome</keyword>
<gene>
    <name evidence="2" type="ORF">MEUPH1_LOCUS25366</name>
</gene>
<comment type="caution">
    <text evidence="2">The sequence shown here is derived from an EMBL/GenBank/DDBJ whole genome shotgun (WGS) entry which is preliminary data.</text>
</comment>
<evidence type="ECO:0000259" key="1">
    <source>
        <dbReference type="Pfam" id="PF18701"/>
    </source>
</evidence>
<dbReference type="PANTHER" id="PTHR47331">
    <property type="entry name" value="PHD-TYPE DOMAIN-CONTAINING PROTEIN"/>
    <property type="match status" value="1"/>
</dbReference>
<organism evidence="2 3">
    <name type="scientific">Macrosiphum euphorbiae</name>
    <name type="common">potato aphid</name>
    <dbReference type="NCBI Taxonomy" id="13131"/>
    <lineage>
        <taxon>Eukaryota</taxon>
        <taxon>Metazoa</taxon>
        <taxon>Ecdysozoa</taxon>
        <taxon>Arthropoda</taxon>
        <taxon>Hexapoda</taxon>
        <taxon>Insecta</taxon>
        <taxon>Pterygota</taxon>
        <taxon>Neoptera</taxon>
        <taxon>Paraneoptera</taxon>
        <taxon>Hemiptera</taxon>
        <taxon>Sternorrhyncha</taxon>
        <taxon>Aphidomorpha</taxon>
        <taxon>Aphidoidea</taxon>
        <taxon>Aphididae</taxon>
        <taxon>Macrosiphini</taxon>
        <taxon>Macrosiphum</taxon>
    </lineage>
</organism>
<dbReference type="EMBL" id="CARXXK010000905">
    <property type="protein sequence ID" value="CAI6371351.1"/>
    <property type="molecule type" value="Genomic_DNA"/>
</dbReference>
<dbReference type="AlphaFoldDB" id="A0AAV0XVW9"/>
<dbReference type="InterPro" id="IPR036397">
    <property type="entry name" value="RNaseH_sf"/>
</dbReference>
<feature type="domain" description="DUF5641" evidence="1">
    <location>
        <begin position="67"/>
        <end position="112"/>
    </location>
</feature>
<proteinExistence type="predicted"/>
<dbReference type="InterPro" id="IPR040676">
    <property type="entry name" value="DUF5641"/>
</dbReference>
<name>A0AAV0XVW9_9HEMI</name>
<reference evidence="2 3" key="1">
    <citation type="submission" date="2023-01" db="EMBL/GenBank/DDBJ databases">
        <authorList>
            <person name="Whitehead M."/>
        </authorList>
    </citation>
    <scope>NUCLEOTIDE SEQUENCE [LARGE SCALE GENOMIC DNA]</scope>
</reference>
<evidence type="ECO:0000313" key="2">
    <source>
        <dbReference type="EMBL" id="CAI6371351.1"/>
    </source>
</evidence>
<dbReference type="Gene3D" id="3.30.420.10">
    <property type="entry name" value="Ribonuclease H-like superfamily/Ribonuclease H"/>
    <property type="match status" value="1"/>
</dbReference>
<sequence>MGNLPQFRLIQLKPFSKVGVDFSGPFEAKADIKIKITKTYICIFVCLVTTVVHIELVSNLSTLFSSLERPKWNRPDKNLQLDDLVIIKEPTPPLKWSTSRVIEVHSEDDGIVD</sequence>
<accession>A0AAV0XVW9</accession>